<evidence type="ECO:0000256" key="3">
    <source>
        <dbReference type="ARBA" id="ARBA00022801"/>
    </source>
</evidence>
<sequence>MKDLLCALPAGLRTVRYDSAKIPDRSHDLSHGGNCQSYVYAVLAHFGIDLPPWRSSELWADATLTEKVTAFEPLDLLLFNRTEDPFGAHVALSAGAGEALHLSKSVGRPAIWSLAEFAARDEYRVLIGGKRVLRSYCHEVCTQNRTAPVSRGRISSW</sequence>
<feature type="domain" description="NlpC/P60" evidence="5">
    <location>
        <begin position="1"/>
        <end position="133"/>
    </location>
</feature>
<organism evidence="6 7">
    <name type="scientific">Devosia oryziradicis</name>
    <dbReference type="NCBI Taxonomy" id="2801335"/>
    <lineage>
        <taxon>Bacteria</taxon>
        <taxon>Pseudomonadati</taxon>
        <taxon>Pseudomonadota</taxon>
        <taxon>Alphaproteobacteria</taxon>
        <taxon>Hyphomicrobiales</taxon>
        <taxon>Devosiaceae</taxon>
        <taxon>Devosia</taxon>
    </lineage>
</organism>
<dbReference type="Gene3D" id="3.90.1720.10">
    <property type="entry name" value="endopeptidase domain like (from Nostoc punctiforme)"/>
    <property type="match status" value="1"/>
</dbReference>
<keyword evidence="3" id="KW-0378">Hydrolase</keyword>
<reference evidence="6 7" key="1">
    <citation type="submission" date="2021-01" db="EMBL/GenBank/DDBJ databases">
        <title>Genome seq and assembly of Devosia sp. G19.</title>
        <authorList>
            <person name="Chhetri G."/>
        </authorList>
    </citation>
    <scope>NUCLEOTIDE SEQUENCE [LARGE SCALE GENOMIC DNA]</scope>
    <source>
        <strain evidence="6 7">G19</strain>
    </source>
</reference>
<dbReference type="Proteomes" id="UP000595460">
    <property type="component" value="Chromosome"/>
</dbReference>
<evidence type="ECO:0000313" key="6">
    <source>
        <dbReference type="EMBL" id="QQR34627.1"/>
    </source>
</evidence>
<evidence type="ECO:0000256" key="4">
    <source>
        <dbReference type="ARBA" id="ARBA00022807"/>
    </source>
</evidence>
<evidence type="ECO:0000313" key="7">
    <source>
        <dbReference type="Proteomes" id="UP000595460"/>
    </source>
</evidence>
<gene>
    <name evidence="6" type="ORF">JI749_09510</name>
</gene>
<keyword evidence="2" id="KW-0645">Protease</keyword>
<accession>A0ABX7BRR9</accession>
<dbReference type="InterPro" id="IPR000064">
    <property type="entry name" value="NLP_P60_dom"/>
</dbReference>
<proteinExistence type="inferred from homology"/>
<evidence type="ECO:0000259" key="5">
    <source>
        <dbReference type="PROSITE" id="PS51935"/>
    </source>
</evidence>
<protein>
    <recommendedName>
        <fullName evidence="5">NlpC/P60 domain-containing protein</fullName>
    </recommendedName>
</protein>
<evidence type="ECO:0000256" key="1">
    <source>
        <dbReference type="ARBA" id="ARBA00007074"/>
    </source>
</evidence>
<dbReference type="SUPFAM" id="SSF54001">
    <property type="entry name" value="Cysteine proteinases"/>
    <property type="match status" value="1"/>
</dbReference>
<keyword evidence="4" id="KW-0788">Thiol protease</keyword>
<name>A0ABX7BRR9_9HYPH</name>
<dbReference type="RefSeq" id="WP_201652646.1">
    <property type="nucleotide sequence ID" value="NZ_CP068047.1"/>
</dbReference>
<evidence type="ECO:0000256" key="2">
    <source>
        <dbReference type="ARBA" id="ARBA00022670"/>
    </source>
</evidence>
<dbReference type="InterPro" id="IPR038765">
    <property type="entry name" value="Papain-like_cys_pep_sf"/>
</dbReference>
<comment type="similarity">
    <text evidence="1">Belongs to the peptidase C40 family.</text>
</comment>
<keyword evidence="7" id="KW-1185">Reference proteome</keyword>
<dbReference type="EMBL" id="CP068047">
    <property type="protein sequence ID" value="QQR34627.1"/>
    <property type="molecule type" value="Genomic_DNA"/>
</dbReference>
<dbReference type="PROSITE" id="PS51935">
    <property type="entry name" value="NLPC_P60"/>
    <property type="match status" value="1"/>
</dbReference>